<dbReference type="InterPro" id="IPR015803">
    <property type="entry name" value="Cys-tRNA-ligase"/>
</dbReference>
<evidence type="ECO:0000256" key="12">
    <source>
        <dbReference type="HAMAP-Rule" id="MF_00041"/>
    </source>
</evidence>
<dbReference type="GO" id="GO:0005829">
    <property type="term" value="C:cytosol"/>
    <property type="evidence" value="ECO:0007669"/>
    <property type="project" value="TreeGrafter"/>
</dbReference>
<feature type="binding site" evidence="12">
    <location>
        <position position="290"/>
    </location>
    <ligand>
        <name>ATP</name>
        <dbReference type="ChEBI" id="CHEBI:30616"/>
    </ligand>
</feature>
<comment type="similarity">
    <text evidence="2 12">Belongs to the class-I aminoacyl-tRNA synthetase family.</text>
</comment>
<dbReference type="Pfam" id="PF01406">
    <property type="entry name" value="tRNA-synt_1e"/>
    <property type="match status" value="1"/>
</dbReference>
<dbReference type="SMART" id="SM00840">
    <property type="entry name" value="DALR_2"/>
    <property type="match status" value="1"/>
</dbReference>
<dbReference type="PANTHER" id="PTHR10890">
    <property type="entry name" value="CYSTEINYL-TRNA SYNTHETASE"/>
    <property type="match status" value="1"/>
</dbReference>
<evidence type="ECO:0000313" key="15">
    <source>
        <dbReference type="Proteomes" id="UP000219193"/>
    </source>
</evidence>
<dbReference type="Gene3D" id="1.20.120.1910">
    <property type="entry name" value="Cysteine-tRNA ligase, C-terminal anti-codon recognition domain"/>
    <property type="match status" value="1"/>
</dbReference>
<dbReference type="RefSeq" id="WP_097056578.1">
    <property type="nucleotide sequence ID" value="NZ_OCMF01000003.1"/>
</dbReference>
<feature type="domain" description="Cysteinyl-tRNA synthetase class Ia DALR" evidence="13">
    <location>
        <begin position="374"/>
        <end position="439"/>
    </location>
</feature>
<dbReference type="PRINTS" id="PR00983">
    <property type="entry name" value="TRNASYNTHCYS"/>
</dbReference>
<feature type="short sequence motif" description="'HIGH' region" evidence="12">
    <location>
        <begin position="37"/>
        <end position="47"/>
    </location>
</feature>
<dbReference type="SUPFAM" id="SSF47323">
    <property type="entry name" value="Anticodon-binding domain of a subclass of class I aminoacyl-tRNA synthetases"/>
    <property type="match status" value="1"/>
</dbReference>
<dbReference type="GO" id="GO:0008270">
    <property type="term" value="F:zinc ion binding"/>
    <property type="evidence" value="ECO:0007669"/>
    <property type="project" value="UniProtKB-UniRule"/>
</dbReference>
<feature type="short sequence motif" description="'KMSKS' region" evidence="12">
    <location>
        <begin position="287"/>
        <end position="291"/>
    </location>
</feature>
<evidence type="ECO:0000256" key="6">
    <source>
        <dbReference type="ARBA" id="ARBA00022723"/>
    </source>
</evidence>
<dbReference type="Pfam" id="PF23493">
    <property type="entry name" value="CysS_C"/>
    <property type="match status" value="1"/>
</dbReference>
<keyword evidence="15" id="KW-1185">Reference proteome</keyword>
<proteinExistence type="inferred from homology"/>
<evidence type="ECO:0000313" key="14">
    <source>
        <dbReference type="EMBL" id="SOC80797.1"/>
    </source>
</evidence>
<dbReference type="SUPFAM" id="SSF52374">
    <property type="entry name" value="Nucleotidylyl transferase"/>
    <property type="match status" value="1"/>
</dbReference>
<evidence type="ECO:0000256" key="8">
    <source>
        <dbReference type="ARBA" id="ARBA00022833"/>
    </source>
</evidence>
<feature type="binding site" evidence="12">
    <location>
        <position position="255"/>
    </location>
    <ligand>
        <name>Zn(2+)</name>
        <dbReference type="ChEBI" id="CHEBI:29105"/>
    </ligand>
</feature>
<keyword evidence="6 12" id="KW-0479">Metal-binding</keyword>
<dbReference type="CDD" id="cd00672">
    <property type="entry name" value="CysRS_core"/>
    <property type="match status" value="1"/>
</dbReference>
<evidence type="ECO:0000256" key="7">
    <source>
        <dbReference type="ARBA" id="ARBA00022741"/>
    </source>
</evidence>
<dbReference type="InterPro" id="IPR056411">
    <property type="entry name" value="CysS_C"/>
</dbReference>
<feature type="binding site" evidence="12">
    <location>
        <position position="230"/>
    </location>
    <ligand>
        <name>Zn(2+)</name>
        <dbReference type="ChEBI" id="CHEBI:29105"/>
    </ligand>
</feature>
<comment type="subunit">
    <text evidence="3 12">Monomer.</text>
</comment>
<keyword evidence="5 12" id="KW-0436">Ligase</keyword>
<evidence type="ECO:0000256" key="9">
    <source>
        <dbReference type="ARBA" id="ARBA00022840"/>
    </source>
</evidence>
<evidence type="ECO:0000256" key="4">
    <source>
        <dbReference type="ARBA" id="ARBA00022490"/>
    </source>
</evidence>
<feature type="binding site" evidence="12">
    <location>
        <position position="35"/>
    </location>
    <ligand>
        <name>Zn(2+)</name>
        <dbReference type="ChEBI" id="CHEBI:29105"/>
    </ligand>
</feature>
<dbReference type="GO" id="GO:0004817">
    <property type="term" value="F:cysteine-tRNA ligase activity"/>
    <property type="evidence" value="ECO:0007669"/>
    <property type="project" value="UniProtKB-UniRule"/>
</dbReference>
<evidence type="ECO:0000256" key="10">
    <source>
        <dbReference type="ARBA" id="ARBA00022917"/>
    </source>
</evidence>
<keyword evidence="10 12" id="KW-0648">Protein biosynthesis</keyword>
<dbReference type="InterPro" id="IPR014729">
    <property type="entry name" value="Rossmann-like_a/b/a_fold"/>
</dbReference>
<dbReference type="Pfam" id="PF09190">
    <property type="entry name" value="DALR_2"/>
    <property type="match status" value="1"/>
</dbReference>
<evidence type="ECO:0000256" key="5">
    <source>
        <dbReference type="ARBA" id="ARBA00022598"/>
    </source>
</evidence>
<keyword evidence="11 12" id="KW-0030">Aminoacyl-tRNA synthetase</keyword>
<sequence>MALYQQQELKIYNSISGEKEVFKPINEGAVGMYVCGPTVYSNVHLGNCRTFISFDLVFRYLKHLGYKVRYVRNITDAGHLENDADSGEDRIAKKARLEQIEPMEVVQRYTVDFHNILQKFNNLPPSIEPTATGHIVEQIEIIKEILEKGYAYEANGSVYFDVLKFNESHDYGKLSGRKLEDMIPNTRELTAQSDKKNPQDFALWKKAEPQHIMRWPSPWSDGFPGWHLECTVMSSKYLGEEFDIHGGGMDLKFPHHECEIAQGEAATGKTPVHYWMHANMLTLNGKKMAKSTGNNILPNEIFTGDNPNLEKGFAPTVARFFMLQANYRSILDFSNEAMLASEKGFNRLMDAYHALGNLPTGKTSDFDVAEWRQKCYDAMNDDFNSPILIAQLFEAVKQINIIKEEKSSITAEDLELLKKTMSDFIFEVLGLVDNAEAADNDFGKKLGGTVELLIKLRAEARANKDFATSDKIRDELIELGIQLKDGKDGTTFTID</sequence>
<evidence type="ECO:0000256" key="2">
    <source>
        <dbReference type="ARBA" id="ARBA00005594"/>
    </source>
</evidence>
<dbReference type="AlphaFoldDB" id="A0A285X629"/>
<dbReference type="OrthoDB" id="9815130at2"/>
<keyword evidence="9 12" id="KW-0067">ATP-binding</keyword>
<dbReference type="EC" id="6.1.1.16" evidence="12"/>
<dbReference type="PANTHER" id="PTHR10890:SF3">
    <property type="entry name" value="CYSTEINE--TRNA LIGASE, CYTOPLASMIC"/>
    <property type="match status" value="1"/>
</dbReference>
<keyword evidence="8 12" id="KW-0862">Zinc</keyword>
<comment type="catalytic activity">
    <reaction evidence="12">
        <text>tRNA(Cys) + L-cysteine + ATP = L-cysteinyl-tRNA(Cys) + AMP + diphosphate</text>
        <dbReference type="Rhea" id="RHEA:17773"/>
        <dbReference type="Rhea" id="RHEA-COMP:9661"/>
        <dbReference type="Rhea" id="RHEA-COMP:9679"/>
        <dbReference type="ChEBI" id="CHEBI:30616"/>
        <dbReference type="ChEBI" id="CHEBI:33019"/>
        <dbReference type="ChEBI" id="CHEBI:35235"/>
        <dbReference type="ChEBI" id="CHEBI:78442"/>
        <dbReference type="ChEBI" id="CHEBI:78517"/>
        <dbReference type="ChEBI" id="CHEBI:456215"/>
        <dbReference type="EC" id="6.1.1.16"/>
    </reaction>
</comment>
<dbReference type="Proteomes" id="UP000219193">
    <property type="component" value="Unassembled WGS sequence"/>
</dbReference>
<dbReference type="InterPro" id="IPR009080">
    <property type="entry name" value="tRNAsynth_Ia_anticodon-bd"/>
</dbReference>
<comment type="subcellular location">
    <subcellularLocation>
        <location evidence="1 12">Cytoplasm</location>
    </subcellularLocation>
</comment>
<dbReference type="InterPro" id="IPR024909">
    <property type="entry name" value="Cys-tRNA/MSH_ligase"/>
</dbReference>
<dbReference type="Gene3D" id="3.40.50.620">
    <property type="entry name" value="HUPs"/>
    <property type="match status" value="1"/>
</dbReference>
<dbReference type="GO" id="GO:0005524">
    <property type="term" value="F:ATP binding"/>
    <property type="evidence" value="ECO:0007669"/>
    <property type="project" value="UniProtKB-UniRule"/>
</dbReference>
<comment type="cofactor">
    <cofactor evidence="12">
        <name>Zn(2+)</name>
        <dbReference type="ChEBI" id="CHEBI:29105"/>
    </cofactor>
    <text evidence="12">Binds 1 zinc ion per subunit.</text>
</comment>
<keyword evidence="7 12" id="KW-0547">Nucleotide-binding</keyword>
<feature type="binding site" evidence="12">
    <location>
        <position position="259"/>
    </location>
    <ligand>
        <name>Zn(2+)</name>
        <dbReference type="ChEBI" id="CHEBI:29105"/>
    </ligand>
</feature>
<reference evidence="15" key="1">
    <citation type="submission" date="2017-09" db="EMBL/GenBank/DDBJ databases">
        <authorList>
            <person name="Varghese N."/>
            <person name="Submissions S."/>
        </authorList>
    </citation>
    <scope>NUCLEOTIDE SEQUENCE [LARGE SCALE GENOMIC DNA]</scope>
    <source>
        <strain evidence="15">CGMCC 1.12641</strain>
    </source>
</reference>
<name>A0A285X629_9FLAO</name>
<evidence type="ECO:0000256" key="11">
    <source>
        <dbReference type="ARBA" id="ARBA00023146"/>
    </source>
</evidence>
<dbReference type="NCBIfam" id="TIGR00435">
    <property type="entry name" value="cysS"/>
    <property type="match status" value="1"/>
</dbReference>
<dbReference type="InterPro" id="IPR032678">
    <property type="entry name" value="tRNA-synt_1_cat_dom"/>
</dbReference>
<keyword evidence="4 12" id="KW-0963">Cytoplasm</keyword>
<evidence type="ECO:0000256" key="1">
    <source>
        <dbReference type="ARBA" id="ARBA00004496"/>
    </source>
</evidence>
<protein>
    <recommendedName>
        <fullName evidence="12">Cysteine--tRNA ligase</fullName>
        <ecNumber evidence="12">6.1.1.16</ecNumber>
    </recommendedName>
    <alternativeName>
        <fullName evidence="12">Cysteinyl-tRNA synthetase</fullName>
        <shortName evidence="12">CysRS</shortName>
    </alternativeName>
</protein>
<dbReference type="EMBL" id="OCMF01000003">
    <property type="protein sequence ID" value="SOC80797.1"/>
    <property type="molecule type" value="Genomic_DNA"/>
</dbReference>
<dbReference type="HAMAP" id="MF_00041">
    <property type="entry name" value="Cys_tRNA_synth"/>
    <property type="match status" value="1"/>
</dbReference>
<accession>A0A285X629</accession>
<dbReference type="GO" id="GO:0006423">
    <property type="term" value="P:cysteinyl-tRNA aminoacylation"/>
    <property type="evidence" value="ECO:0007669"/>
    <property type="project" value="UniProtKB-UniRule"/>
</dbReference>
<evidence type="ECO:0000259" key="13">
    <source>
        <dbReference type="SMART" id="SM00840"/>
    </source>
</evidence>
<dbReference type="InterPro" id="IPR015273">
    <property type="entry name" value="Cys-tRNA-synt_Ia_DALR"/>
</dbReference>
<organism evidence="14 15">
    <name type="scientific">Salinimicrobium sediminis</name>
    <dbReference type="NCBI Taxonomy" id="1343891"/>
    <lineage>
        <taxon>Bacteria</taxon>
        <taxon>Pseudomonadati</taxon>
        <taxon>Bacteroidota</taxon>
        <taxon>Flavobacteriia</taxon>
        <taxon>Flavobacteriales</taxon>
        <taxon>Flavobacteriaceae</taxon>
        <taxon>Salinimicrobium</taxon>
    </lineage>
</organism>
<evidence type="ECO:0000256" key="3">
    <source>
        <dbReference type="ARBA" id="ARBA00011245"/>
    </source>
</evidence>
<gene>
    <name evidence="12" type="primary">cysS</name>
    <name evidence="14" type="ORF">SAMN06296241_2354</name>
</gene>